<dbReference type="SMART" id="SM00767">
    <property type="entry name" value="DCD"/>
    <property type="match status" value="1"/>
</dbReference>
<proteinExistence type="predicted"/>
<reference evidence="3 4" key="1">
    <citation type="submission" date="2025-04" db="UniProtKB">
        <authorList>
            <consortium name="RefSeq"/>
        </authorList>
    </citation>
    <scope>IDENTIFICATION</scope>
</reference>
<evidence type="ECO:0000313" key="3">
    <source>
        <dbReference type="RefSeq" id="XP_011018480.1"/>
    </source>
</evidence>
<evidence type="ECO:0000313" key="4">
    <source>
        <dbReference type="RefSeq" id="XP_011018481.1"/>
    </source>
</evidence>
<gene>
    <name evidence="3 4" type="primary">LOC105121512</name>
</gene>
<dbReference type="PROSITE" id="PS51222">
    <property type="entry name" value="DCD"/>
    <property type="match status" value="1"/>
</dbReference>
<dbReference type="PANTHER" id="PTHR46444:SF19">
    <property type="entry name" value="OS02G0745600 PROTEIN"/>
    <property type="match status" value="1"/>
</dbReference>
<dbReference type="AlphaFoldDB" id="A0AAJ6TWZ9"/>
<dbReference type="InterPro" id="IPR013989">
    <property type="entry name" value="Dev_and_cell_death_domain"/>
</dbReference>
<sequence>MQVNTAYAYTCGSSLATMLHPVSAPTATHVMMERDESDEKITGFIFLCNGETKPECYRYRVFGLPRGNLDIVEKIKPGTKLFLFDFGVKRLYGIYTAVSRGGMNLEPAAFNGKFPAQVRFKIVSDCLPLAESALKHAIKDNYQGSKFRQELSAEQVKTLVSLFRPIDLPPSISVVPIVANVAPAHAFPSAITVEKVLPSARPYSLYFPGATHPHTFPGGWIQPSKHLHYVHQNTLPQSNQKSSAETSQCTYDPQRSYEVAMETGLRNHVARHENQYHVPQLPRGRDTVLHSDNVANYYSQYLPSATTSCISSQAQDLAPSYALTASSSKQQPLQSTYQSHYTPLIHENQSLLNNDHLQWSMLGTSGAAEAYLPVSARYSFAGAASTYQ</sequence>
<dbReference type="Pfam" id="PF10539">
    <property type="entry name" value="Dev_Cell_Death"/>
    <property type="match status" value="1"/>
</dbReference>
<dbReference type="KEGG" id="peu:105121512"/>
<feature type="domain" description="DCD" evidence="1">
    <location>
        <begin position="39"/>
        <end position="165"/>
    </location>
</feature>
<dbReference type="GeneID" id="105121512"/>
<keyword evidence="2" id="KW-1185">Reference proteome</keyword>
<accession>A0AAJ6TWZ9</accession>
<protein>
    <submittedName>
        <fullName evidence="3 4">Uncharacterized protein LOC105121512 isoform X1</fullName>
    </submittedName>
</protein>
<dbReference type="PANTHER" id="PTHR46444">
    <property type="entry name" value="DCD (DEVELOPMENT AND CELL DEATH) DOMAIN PROTEIN-RELATED"/>
    <property type="match status" value="1"/>
</dbReference>
<evidence type="ECO:0000259" key="1">
    <source>
        <dbReference type="PROSITE" id="PS51222"/>
    </source>
</evidence>
<evidence type="ECO:0000313" key="2">
    <source>
        <dbReference type="Proteomes" id="UP000694918"/>
    </source>
</evidence>
<name>A0AAJ6TWZ9_POPEU</name>
<organism evidence="2 4">
    <name type="scientific">Populus euphratica</name>
    <name type="common">Euphrates poplar</name>
    <dbReference type="NCBI Taxonomy" id="75702"/>
    <lineage>
        <taxon>Eukaryota</taxon>
        <taxon>Viridiplantae</taxon>
        <taxon>Streptophyta</taxon>
        <taxon>Embryophyta</taxon>
        <taxon>Tracheophyta</taxon>
        <taxon>Spermatophyta</taxon>
        <taxon>Magnoliopsida</taxon>
        <taxon>eudicotyledons</taxon>
        <taxon>Gunneridae</taxon>
        <taxon>Pentapetalae</taxon>
        <taxon>rosids</taxon>
        <taxon>fabids</taxon>
        <taxon>Malpighiales</taxon>
        <taxon>Salicaceae</taxon>
        <taxon>Saliceae</taxon>
        <taxon>Populus</taxon>
    </lineage>
</organism>
<dbReference type="Proteomes" id="UP000694918">
    <property type="component" value="Unplaced"/>
</dbReference>
<dbReference type="RefSeq" id="XP_011018481.1">
    <property type="nucleotide sequence ID" value="XM_011020179.1"/>
</dbReference>
<dbReference type="RefSeq" id="XP_011018480.1">
    <property type="nucleotide sequence ID" value="XM_011020178.1"/>
</dbReference>